<dbReference type="Proteomes" id="UP001209730">
    <property type="component" value="Unassembled WGS sequence"/>
</dbReference>
<dbReference type="RefSeq" id="WP_266065542.1">
    <property type="nucleotide sequence ID" value="NZ_JAPHQB010000001.1"/>
</dbReference>
<dbReference type="CDD" id="cd14251">
    <property type="entry name" value="PL-6"/>
    <property type="match status" value="1"/>
</dbReference>
<dbReference type="Gene3D" id="2.60.120.260">
    <property type="entry name" value="Galactose-binding domain-like"/>
    <property type="match status" value="2"/>
</dbReference>
<dbReference type="InterPro" id="IPR006626">
    <property type="entry name" value="PbH1"/>
</dbReference>
<keyword evidence="2" id="KW-0732">Signal</keyword>
<dbReference type="AlphaFoldDB" id="A0AB35HTF7"/>
<comment type="caution">
    <text evidence="3">The sequence shown here is derived from an EMBL/GenBank/DDBJ whole genome shotgun (WGS) entry which is preliminary data.</text>
</comment>
<gene>
    <name evidence="3" type="ORF">OQJ68_00245</name>
</gene>
<feature type="chain" id="PRO_5044191861" evidence="2">
    <location>
        <begin position="21"/>
        <end position="856"/>
    </location>
</feature>
<dbReference type="Pfam" id="PF14592">
    <property type="entry name" value="Chondroitinas_B"/>
    <property type="match status" value="1"/>
</dbReference>
<dbReference type="SMART" id="SM00710">
    <property type="entry name" value="PbH1"/>
    <property type="match status" value="5"/>
</dbReference>
<feature type="region of interest" description="Disordered" evidence="1">
    <location>
        <begin position="30"/>
        <end position="59"/>
    </location>
</feature>
<organism evidence="3 4">
    <name type="scientific">Microbulbifer thermotolerans</name>
    <dbReference type="NCBI Taxonomy" id="252514"/>
    <lineage>
        <taxon>Bacteria</taxon>
        <taxon>Pseudomonadati</taxon>
        <taxon>Pseudomonadota</taxon>
        <taxon>Gammaproteobacteria</taxon>
        <taxon>Cellvibrionales</taxon>
        <taxon>Microbulbiferaceae</taxon>
        <taxon>Microbulbifer</taxon>
    </lineage>
</organism>
<dbReference type="GO" id="GO:0016829">
    <property type="term" value="F:lyase activity"/>
    <property type="evidence" value="ECO:0007669"/>
    <property type="project" value="UniProtKB-KW"/>
</dbReference>
<protein>
    <submittedName>
        <fullName evidence="3">Polysaccharide lyase 6 family protein</fullName>
    </submittedName>
</protein>
<evidence type="ECO:0000256" key="2">
    <source>
        <dbReference type="SAM" id="SignalP"/>
    </source>
</evidence>
<evidence type="ECO:0000313" key="4">
    <source>
        <dbReference type="Proteomes" id="UP001209730"/>
    </source>
</evidence>
<dbReference type="Gene3D" id="2.160.20.10">
    <property type="entry name" value="Single-stranded right-handed beta-helix, Pectin lyase-like"/>
    <property type="match status" value="1"/>
</dbReference>
<evidence type="ECO:0000313" key="3">
    <source>
        <dbReference type="EMBL" id="MCX2800209.1"/>
    </source>
</evidence>
<keyword evidence="3" id="KW-0456">Lyase</keyword>
<dbReference type="SUPFAM" id="SSF51126">
    <property type="entry name" value="Pectin lyase-like"/>
    <property type="match status" value="1"/>
</dbReference>
<proteinExistence type="predicted"/>
<dbReference type="EMBL" id="JAPHQB010000001">
    <property type="protein sequence ID" value="MCX2800209.1"/>
    <property type="molecule type" value="Genomic_DNA"/>
</dbReference>
<accession>A0AB35HTF7</accession>
<name>A0AB35HTF7_MICTH</name>
<dbReference type="InterPro" id="IPR011050">
    <property type="entry name" value="Pectin_lyase_fold/virulence"/>
</dbReference>
<evidence type="ECO:0000256" key="1">
    <source>
        <dbReference type="SAM" id="MobiDB-lite"/>
    </source>
</evidence>
<sequence length="856" mass="91449">MHIKYLLGVLVLLSFLPGCGGNSNSDAKTNFNGIVSTEPAPEPDPEPDPEGPNFARGSLGDNDTVPAIHCTETVASIGALEDAVSYDMAPGTTVCLAAGEYRNLELQFGGVGSPEAPITVAAERSGTVTVTGEVSVNMSGEYVVLQGLIFKDGYAANSDVIQTRGNGNIPCNYCRITEISIIDFDVDSTESSKWINIYGSNNRVDHSWFAGKNNRGALLVVDRWLDSENGMTVDTMEQDRATIDHNYFGDRPPANGKAYADSSDNEYEAIRLGTSDSHTGDSFSVIEYNYFERIQGEAEIISNKSGNNTIRNNTVRDSHGSITTRHGSSATISGNFILGDDHPFAGGLRIVDDGHTIINNYIQGARYLDTLHHGGIVLLGADGNDTNGYQQVENVYIAHNTIVDSVNSLNVDGGGKSTNPRNIYLHNNIIASGIGPVIVQAEDGMPVNSVIGGNIFYGGTFSDSELLSSVEGIRFEDASLVEDSKGIYRPDGSVDLSAVDGLERGDFDGVVNDMDGQVRLGNTLAGADDISTDPVTSGLLSAEDVGPINYRPPMSRGFVKKVAIVNHDFDSGLDGWINNGAILTTDVGEVFSRGRSVRLDSPAASVSQSVSLNQNTNYTLSAFVKGHATLLVDLGTEIYRSDLSSTDKYKLSTLSFNSGTANSAQIFALIDDYIAEEAEIINADFTDGQYGWDVYEGVGIGQVQDSSNSASGADGSIKFKYNAEDSGSPSEPRISQTVNVVAYTDYTLSMYILEKNGSDAKVKFGVLSSDGSTVVAEKLSDYSTLSGAPKGDDSFRQDLITFNSGNNTSLTIFAEYQGSGSEVRVDDFRLTYLGQPPADTVTLFDSFRLVSHKGSE</sequence>
<reference evidence="3" key="1">
    <citation type="submission" date="2022-11" db="EMBL/GenBank/DDBJ databases">
        <title>Chitin-degrading and fungicidal potential of chitinolytic bacterial strains from marine environment of the Pacific Ocean regions.</title>
        <authorList>
            <person name="Pentekhina I."/>
            <person name="Nedashkovskaya O."/>
            <person name="Seitkalieva A."/>
            <person name="Podvolotskaya A."/>
            <person name="Tekutyeva L."/>
            <person name="Balabanova L."/>
        </authorList>
    </citation>
    <scope>NUCLEOTIDE SEQUENCE</scope>
    <source>
        <strain evidence="3">KMM 6838</strain>
    </source>
</reference>
<dbReference type="InterPro" id="IPR039513">
    <property type="entry name" value="PL-6"/>
</dbReference>
<feature type="signal peptide" evidence="2">
    <location>
        <begin position="1"/>
        <end position="20"/>
    </location>
</feature>
<dbReference type="InterPro" id="IPR012334">
    <property type="entry name" value="Pectin_lyas_fold"/>
</dbReference>